<dbReference type="InParanoid" id="A0A059C0J6"/>
<accession>A0A059C0J6</accession>
<dbReference type="EMBL" id="KK198757">
    <property type="protein sequence ID" value="KCW71968.1"/>
    <property type="molecule type" value="Genomic_DNA"/>
</dbReference>
<name>A0A059C0J6_EUCGR</name>
<evidence type="ECO:0000313" key="1">
    <source>
        <dbReference type="EMBL" id="KCW71968.1"/>
    </source>
</evidence>
<organism evidence="1">
    <name type="scientific">Eucalyptus grandis</name>
    <name type="common">Flooded gum</name>
    <dbReference type="NCBI Taxonomy" id="71139"/>
    <lineage>
        <taxon>Eukaryota</taxon>
        <taxon>Viridiplantae</taxon>
        <taxon>Streptophyta</taxon>
        <taxon>Embryophyta</taxon>
        <taxon>Tracheophyta</taxon>
        <taxon>Spermatophyta</taxon>
        <taxon>Magnoliopsida</taxon>
        <taxon>eudicotyledons</taxon>
        <taxon>Gunneridae</taxon>
        <taxon>Pentapetalae</taxon>
        <taxon>rosids</taxon>
        <taxon>malvids</taxon>
        <taxon>Myrtales</taxon>
        <taxon>Myrtaceae</taxon>
        <taxon>Myrtoideae</taxon>
        <taxon>Eucalypteae</taxon>
        <taxon>Eucalyptus</taxon>
    </lineage>
</organism>
<proteinExistence type="predicted"/>
<gene>
    <name evidence="1" type="ORF">EUGRSUZ_E00423</name>
</gene>
<reference evidence="1" key="1">
    <citation type="submission" date="2013-07" db="EMBL/GenBank/DDBJ databases">
        <title>The genome of Eucalyptus grandis.</title>
        <authorList>
            <person name="Schmutz J."/>
            <person name="Hayes R."/>
            <person name="Myburg A."/>
            <person name="Tuskan G."/>
            <person name="Grattapaglia D."/>
            <person name="Rokhsar D.S."/>
        </authorList>
    </citation>
    <scope>NUCLEOTIDE SEQUENCE</scope>
    <source>
        <tissue evidence="1">Leaf extractions</tissue>
    </source>
</reference>
<dbReference type="AlphaFoldDB" id="A0A059C0J6"/>
<sequence length="83" mass="9949">MKLKMAEQMYHKQSRTVDQLNYVEWGTTVPIKITVNFQRFRQRTNPDGQDPRSRSSRTLTYVFNFSFVVHKINLQVQRKIMGQ</sequence>
<protein>
    <submittedName>
        <fullName evidence="1">Uncharacterized protein</fullName>
    </submittedName>
</protein>
<dbReference type="Gramene" id="KCW71968">
    <property type="protein sequence ID" value="KCW71968"/>
    <property type="gene ID" value="EUGRSUZ_E00423"/>
</dbReference>